<gene>
    <name evidence="6" type="ORF">GBAR_LOCUS28168</name>
</gene>
<dbReference type="InterPro" id="IPR007110">
    <property type="entry name" value="Ig-like_dom"/>
</dbReference>
<dbReference type="PANTHER" id="PTHR44170:SF6">
    <property type="entry name" value="CONTACTIN"/>
    <property type="match status" value="1"/>
</dbReference>
<evidence type="ECO:0000259" key="4">
    <source>
        <dbReference type="PROSITE" id="PS50835"/>
    </source>
</evidence>
<keyword evidence="7" id="KW-1185">Reference proteome</keyword>
<organism evidence="6 7">
    <name type="scientific">Geodia barretti</name>
    <name type="common">Barrett's horny sponge</name>
    <dbReference type="NCBI Taxonomy" id="519541"/>
    <lineage>
        <taxon>Eukaryota</taxon>
        <taxon>Metazoa</taxon>
        <taxon>Porifera</taxon>
        <taxon>Demospongiae</taxon>
        <taxon>Heteroscleromorpha</taxon>
        <taxon>Tetractinellida</taxon>
        <taxon>Astrophorina</taxon>
        <taxon>Geodiidae</taxon>
        <taxon>Geodia</taxon>
    </lineage>
</organism>
<dbReference type="PROSITE" id="PS50853">
    <property type="entry name" value="FN3"/>
    <property type="match status" value="2"/>
</dbReference>
<dbReference type="Pfam" id="PF13927">
    <property type="entry name" value="Ig_3"/>
    <property type="match status" value="1"/>
</dbReference>
<evidence type="ECO:0000259" key="5">
    <source>
        <dbReference type="PROSITE" id="PS50853"/>
    </source>
</evidence>
<feature type="domain" description="Fibronectin type-III" evidence="5">
    <location>
        <begin position="237"/>
        <end position="333"/>
    </location>
</feature>
<proteinExistence type="predicted"/>
<accession>A0AA35TNC4</accession>
<feature type="domain" description="Ig-like" evidence="4">
    <location>
        <begin position="125"/>
        <end position="234"/>
    </location>
</feature>
<name>A0AA35TNC4_GEOBA</name>
<dbReference type="InterPro" id="IPR036179">
    <property type="entry name" value="Ig-like_dom_sf"/>
</dbReference>
<dbReference type="Proteomes" id="UP001174909">
    <property type="component" value="Unassembled WGS sequence"/>
</dbReference>
<feature type="domain" description="Fibronectin type-III" evidence="5">
    <location>
        <begin position="338"/>
        <end position="409"/>
    </location>
</feature>
<feature type="signal peptide" evidence="3">
    <location>
        <begin position="1"/>
        <end position="23"/>
    </location>
</feature>
<evidence type="ECO:0000256" key="1">
    <source>
        <dbReference type="ARBA" id="ARBA00022737"/>
    </source>
</evidence>
<dbReference type="InterPro" id="IPR003961">
    <property type="entry name" value="FN3_dom"/>
</dbReference>
<keyword evidence="1" id="KW-0677">Repeat</keyword>
<dbReference type="EMBL" id="CASHTH010003930">
    <property type="protein sequence ID" value="CAI8051450.1"/>
    <property type="molecule type" value="Genomic_DNA"/>
</dbReference>
<keyword evidence="6" id="KW-0675">Receptor</keyword>
<dbReference type="GO" id="GO:0098609">
    <property type="term" value="P:cell-cell adhesion"/>
    <property type="evidence" value="ECO:0007669"/>
    <property type="project" value="TreeGrafter"/>
</dbReference>
<keyword evidence="2" id="KW-1015">Disulfide bond</keyword>
<keyword evidence="3" id="KW-0732">Signal</keyword>
<dbReference type="SMART" id="SM00408">
    <property type="entry name" value="IGc2"/>
    <property type="match status" value="1"/>
</dbReference>
<sequence length="409" mass="43517">MDLQLTCVCFTFFWLKSVVEVHSETVPYVSFMGQTLANHSYVDISQVGRPDIGGGEGVQCITDLATCCTSTGGPHLGDWYFPDGSRLQFAGDGGDTFEFRTDKRVDLRRNTNANSPTGIYRCDIPTGAVHDDDDISVRDTVYVGLYTANGGTLTISSIETDQLTLTCISTGGPATTVTWTRGFTNITEGDVTTMLSEVATAMYIHTLTLTERHGGVYTCSVSNGKPSTASADITLVVEGQPNITMLHELATSISISWTSAGSEGVMYVVEWQRNTSVGCTDVDTNSTTITGGSMTSYTINGLEEDSRYVITVTASNTSGDTVSNTVTAMTGEAAPSAPPSDVEVTDVNSSSITVQWGSVPCIHQNGAITGYSVQYGVMGSGSTQMLTVNGADVTQTTIEDPHVIHYLLY</sequence>
<dbReference type="Pfam" id="PF00041">
    <property type="entry name" value="fn3"/>
    <property type="match status" value="2"/>
</dbReference>
<dbReference type="PANTHER" id="PTHR44170">
    <property type="entry name" value="PROTEIN SIDEKICK"/>
    <property type="match status" value="1"/>
</dbReference>
<comment type="caution">
    <text evidence="6">The sequence shown here is derived from an EMBL/GenBank/DDBJ whole genome shotgun (WGS) entry which is preliminary data.</text>
</comment>
<dbReference type="InterPro" id="IPR003598">
    <property type="entry name" value="Ig_sub2"/>
</dbReference>
<dbReference type="SMART" id="SM00060">
    <property type="entry name" value="FN3"/>
    <property type="match status" value="2"/>
</dbReference>
<dbReference type="Gene3D" id="2.60.40.10">
    <property type="entry name" value="Immunoglobulins"/>
    <property type="match status" value="3"/>
</dbReference>
<dbReference type="PROSITE" id="PS50835">
    <property type="entry name" value="IG_LIKE"/>
    <property type="match status" value="1"/>
</dbReference>
<dbReference type="CDD" id="cd00063">
    <property type="entry name" value="FN3"/>
    <property type="match status" value="2"/>
</dbReference>
<dbReference type="InterPro" id="IPR013783">
    <property type="entry name" value="Ig-like_fold"/>
</dbReference>
<dbReference type="InterPro" id="IPR036116">
    <property type="entry name" value="FN3_sf"/>
</dbReference>
<evidence type="ECO:0000313" key="6">
    <source>
        <dbReference type="EMBL" id="CAI8051450.1"/>
    </source>
</evidence>
<feature type="chain" id="PRO_5041432967" evidence="3">
    <location>
        <begin position="24"/>
        <end position="409"/>
    </location>
</feature>
<dbReference type="AlphaFoldDB" id="A0AA35TNC4"/>
<evidence type="ECO:0000256" key="3">
    <source>
        <dbReference type="SAM" id="SignalP"/>
    </source>
</evidence>
<evidence type="ECO:0000313" key="7">
    <source>
        <dbReference type="Proteomes" id="UP001174909"/>
    </source>
</evidence>
<dbReference type="GO" id="GO:0016020">
    <property type="term" value="C:membrane"/>
    <property type="evidence" value="ECO:0007669"/>
    <property type="project" value="UniProtKB-SubCell"/>
</dbReference>
<dbReference type="SUPFAM" id="SSF49265">
    <property type="entry name" value="Fibronectin type III"/>
    <property type="match status" value="1"/>
</dbReference>
<protein>
    <submittedName>
        <fullName evidence="6">Receptor-type tyrosine-protein phosphatase F</fullName>
    </submittedName>
</protein>
<evidence type="ECO:0000256" key="2">
    <source>
        <dbReference type="ARBA" id="ARBA00023157"/>
    </source>
</evidence>
<reference evidence="6" key="1">
    <citation type="submission" date="2023-03" db="EMBL/GenBank/DDBJ databases">
        <authorList>
            <person name="Steffen K."/>
            <person name="Cardenas P."/>
        </authorList>
    </citation>
    <scope>NUCLEOTIDE SEQUENCE</scope>
</reference>
<dbReference type="SUPFAM" id="SSF48726">
    <property type="entry name" value="Immunoglobulin"/>
    <property type="match status" value="1"/>
</dbReference>